<dbReference type="OrthoDB" id="540503at2759"/>
<sequence>MRTLLLAAVGLLVCAVLTLKVTMGAPSTDSAKLSELAEARRTIRQLQQQLQAQHRRLAQPPDAGPSSAAASALVSPAKQRWEATPTNLKLNAILAERANARGEAMLALANDVMMCSNRKSCWWSGGNIFETFLKSLQRVKVTNVVVITLDDATHQFCTSFGSVGCLRLDMPVPKAQQGSRGANMISTLKYDLLRQALLMGFAILVVDLDLLFLKDPFEHLYRDADVEASTDGFSAAWAGGQIQSIHDANMGWGAGGLYVQHFTLNVGCAFFRPTEKAIELLRRVAYSLSQASGWDQQVFNSEVFMLSHGEYNGSKVGVRVMHYLEWVNSKVFFYSSRAHFFPGAPPKTAAELPVMVHMNYHPDKHKRMLCVWERYCEGKHSACDALPPATK</sequence>
<comment type="caution">
    <text evidence="4">The sequence shown here is derived from an EMBL/GenBank/DDBJ whole genome shotgun (WGS) entry which is preliminary data.</text>
</comment>
<feature type="signal peptide" evidence="2">
    <location>
        <begin position="1"/>
        <end position="24"/>
    </location>
</feature>
<dbReference type="Pfam" id="PF03407">
    <property type="entry name" value="Nucleotid_trans"/>
    <property type="match status" value="1"/>
</dbReference>
<reference evidence="5" key="1">
    <citation type="journal article" date="2015" name="PLoS Genet.">
        <title>Genome Sequence and Transcriptome Analyses of Chrysochromulina tobin: Metabolic Tools for Enhanced Algal Fitness in the Prominent Order Prymnesiales (Haptophyceae).</title>
        <authorList>
            <person name="Hovde B.T."/>
            <person name="Deodato C.R."/>
            <person name="Hunsperger H.M."/>
            <person name="Ryken S.A."/>
            <person name="Yost W."/>
            <person name="Jha R.K."/>
            <person name="Patterson J."/>
            <person name="Monnat R.J. Jr."/>
            <person name="Barlow S.B."/>
            <person name="Starkenburg S.R."/>
            <person name="Cattolico R.A."/>
        </authorList>
    </citation>
    <scope>NUCLEOTIDE SEQUENCE</scope>
    <source>
        <strain evidence="5">CCMP291</strain>
    </source>
</reference>
<dbReference type="PANTHER" id="PTHR46581:SF3">
    <property type="entry name" value="ARABINOSYLTRANSFERASE RRA3"/>
    <property type="match status" value="1"/>
</dbReference>
<dbReference type="Proteomes" id="UP000037460">
    <property type="component" value="Unassembled WGS sequence"/>
</dbReference>
<organism evidence="4 5">
    <name type="scientific">Chrysochromulina tobinii</name>
    <dbReference type="NCBI Taxonomy" id="1460289"/>
    <lineage>
        <taxon>Eukaryota</taxon>
        <taxon>Haptista</taxon>
        <taxon>Haptophyta</taxon>
        <taxon>Prymnesiophyceae</taxon>
        <taxon>Prymnesiales</taxon>
        <taxon>Chrysochromulinaceae</taxon>
        <taxon>Chrysochromulina</taxon>
    </lineage>
</organism>
<dbReference type="AlphaFoldDB" id="A0A0M0JMB9"/>
<evidence type="ECO:0000313" key="4">
    <source>
        <dbReference type="EMBL" id="KOO27408.1"/>
    </source>
</evidence>
<proteinExistence type="predicted"/>
<evidence type="ECO:0000256" key="2">
    <source>
        <dbReference type="SAM" id="SignalP"/>
    </source>
</evidence>
<evidence type="ECO:0000256" key="1">
    <source>
        <dbReference type="SAM" id="MobiDB-lite"/>
    </source>
</evidence>
<dbReference type="InterPro" id="IPR044290">
    <property type="entry name" value="RRA1/2/3"/>
</dbReference>
<evidence type="ECO:0000259" key="3">
    <source>
        <dbReference type="Pfam" id="PF03407"/>
    </source>
</evidence>
<keyword evidence="2" id="KW-0732">Signal</keyword>
<dbReference type="EMBL" id="JWZX01002719">
    <property type="protein sequence ID" value="KOO27408.1"/>
    <property type="molecule type" value="Genomic_DNA"/>
</dbReference>
<feature type="chain" id="PRO_5005602040" evidence="2">
    <location>
        <begin position="25"/>
        <end position="391"/>
    </location>
</feature>
<dbReference type="InterPro" id="IPR005069">
    <property type="entry name" value="Nucl-diP-sugar_transferase"/>
</dbReference>
<name>A0A0M0JMB9_9EUKA</name>
<dbReference type="PANTHER" id="PTHR46581">
    <property type="entry name" value="ARABINOSYLTRANSFERASE RRA3"/>
    <property type="match status" value="1"/>
</dbReference>
<evidence type="ECO:0000313" key="5">
    <source>
        <dbReference type="Proteomes" id="UP000037460"/>
    </source>
</evidence>
<gene>
    <name evidence="4" type="ORF">Ctob_006717</name>
</gene>
<keyword evidence="5" id="KW-1185">Reference proteome</keyword>
<feature type="region of interest" description="Disordered" evidence="1">
    <location>
        <begin position="50"/>
        <end position="70"/>
    </location>
</feature>
<dbReference type="GO" id="GO:0016757">
    <property type="term" value="F:glycosyltransferase activity"/>
    <property type="evidence" value="ECO:0007669"/>
    <property type="project" value="InterPro"/>
</dbReference>
<protein>
    <submittedName>
        <fullName evidence="4">Glycosyltransferase cazy family gt77-like protein</fullName>
    </submittedName>
</protein>
<feature type="domain" description="Nucleotide-diphospho-sugar transferase" evidence="3">
    <location>
        <begin position="140"/>
        <end position="367"/>
    </location>
</feature>
<accession>A0A0M0JMB9</accession>
<keyword evidence="4" id="KW-0808">Transferase</keyword>